<comment type="pathway">
    <text evidence="2">Protein modification; protein ubiquitination.</text>
</comment>
<protein>
    <recommendedName>
        <fullName evidence="10">Ubiquitin-protein ligase E3C</fullName>
        <ecNumber evidence="3">2.3.2.26</ecNumber>
    </recommendedName>
    <alternativeName>
        <fullName evidence="11">HECT-type ubiquitin transferase E3C</fullName>
    </alternativeName>
    <alternativeName>
        <fullName evidence="12">RTA-associated ubiquitin ligase</fullName>
    </alternativeName>
</protein>
<evidence type="ECO:0000256" key="7">
    <source>
        <dbReference type="ARBA" id="ARBA00022843"/>
    </source>
</evidence>
<dbReference type="SUPFAM" id="SSF56204">
    <property type="entry name" value="Hect, E3 ligase catalytic domain"/>
    <property type="match status" value="1"/>
</dbReference>
<dbReference type="InterPro" id="IPR000569">
    <property type="entry name" value="HECT_dom"/>
</dbReference>
<dbReference type="EMBL" id="UFQS01003124">
    <property type="protein sequence ID" value="SSX15237.1"/>
    <property type="molecule type" value="Genomic_DNA"/>
</dbReference>
<dbReference type="FunFam" id="3.30.2410.10:FF:000011">
    <property type="entry name" value="Putative Ubiquitin-protein ligase E3C"/>
    <property type="match status" value="1"/>
</dbReference>
<dbReference type="AlphaFoldDB" id="A0A336MW41"/>
<dbReference type="GO" id="GO:0061630">
    <property type="term" value="F:ubiquitin protein ligase activity"/>
    <property type="evidence" value="ECO:0007669"/>
    <property type="project" value="UniProtKB-EC"/>
</dbReference>
<evidence type="ECO:0000256" key="10">
    <source>
        <dbReference type="ARBA" id="ARBA00067506"/>
    </source>
</evidence>
<reference evidence="15" key="1">
    <citation type="submission" date="2018-04" db="EMBL/GenBank/DDBJ databases">
        <authorList>
            <person name="Go L.Y."/>
            <person name="Mitchell J.A."/>
        </authorList>
    </citation>
    <scope>NUCLEOTIDE SEQUENCE</scope>
    <source>
        <tissue evidence="15">Whole organism</tissue>
    </source>
</reference>
<evidence type="ECO:0000256" key="2">
    <source>
        <dbReference type="ARBA" id="ARBA00004906"/>
    </source>
</evidence>
<evidence type="ECO:0000256" key="4">
    <source>
        <dbReference type="ARBA" id="ARBA00022499"/>
    </source>
</evidence>
<keyword evidence="4" id="KW-1017">Isopeptide bond</keyword>
<sequence>MFSFDGDFRRRPQQNLGGTSQKQDRVSILRNAQLQRQRREQIRKETSSSIKIQSRIRSFLARVRTKKEERSNFDNHLRVYGLKTENDLEFLLKRIVFFYEFGVDGDRLINLCQFILKNPSILYQKVKEVEWCHRLKRLLNCCMNQIFCQKNSSAIPLRMLETFTSGDSVMKFIQNPYTVQQYLETVFKYMIKMEYFYKIRRLIQEKIPILDDDDNYSSPIGEAILQMLVRPLKLIDLGSEELTEEILQSFTLTILSQEFSEQIKYFIIPELAKRGDFPFVPWINYLAKLHKKYMDYKNSILIDVSSDQEREREIEQFSTFLLYSLLKFDCLIHTHSNDMEIIRNYIIVLASVIDNIKKLPKPQNGVFMSKGYDSSSDEEDVDDDCEDFPMYSEMEMATLRSVLLLVNDVPRVIFLVQRVDLFLQEPDILMNYCQICHALTSNKNAVNECKLPYMLAFKPKFIRTLWYNLTSEAIPKGITNPISLISKGLALSKVEADKFIPILATFCSLFGRLITTLHDGEFTNDNTIAISKIMPFTLQEIVPLSTTLKEMCLGLVELAFPETRANLNDNYRTMLSSLTDNSDKERKALNMINNNVWAHLLKTSVALLRQLHTRDLRINFCPEGHWTAKLLHLPLDKPTDLHISRNRRGLRPFQPIRDFTREDLMDGPPLSTKQIRSITILREIPFVVEFNTRVSIFQGLLAADKLRSQGDLQGFLQGPSIQIMVRRSHLYEDAFDKLSLENEPDIRPRFRVQMKNVVGLEEAGIDGGGVFREFLSELIKSAFDPHRGFFMISKDNMLYPNPYVGKIVEDYQRHYFFIGRMLGKALYENLLVELPLAEFFLTKLAGKHSDVDVHQLASLDPVLHRNLMSLKAYEGDVTDLGLDFTVVCDELGETRVEELKPNGSNITVNSSNRIEYIQLMADFKLNRQIRAQCMAFRQGLANVLPIEWLYMFSNKELQVLISGAEIPVDVEDLKHHTRYSGDFSLEHPTIEMFWKVVQNFSDIQKRQLLKFVTSCSRPPLLGFKDLDPAFCIQNASSTDRLPSASTCMNLLKLPPFDNEDLLREKLIYAIQSGAGFELS</sequence>
<evidence type="ECO:0000256" key="12">
    <source>
        <dbReference type="ARBA" id="ARBA00081642"/>
    </source>
</evidence>
<feature type="domain" description="HECT" evidence="14">
    <location>
        <begin position="742"/>
        <end position="1079"/>
    </location>
</feature>
<reference evidence="16" key="2">
    <citation type="submission" date="2018-07" db="EMBL/GenBank/DDBJ databases">
        <authorList>
            <person name="Quirk P.G."/>
            <person name="Krulwich T.A."/>
        </authorList>
    </citation>
    <scope>NUCLEOTIDE SEQUENCE</scope>
</reference>
<dbReference type="GO" id="GO:0006511">
    <property type="term" value="P:ubiquitin-dependent protein catabolic process"/>
    <property type="evidence" value="ECO:0007669"/>
    <property type="project" value="TreeGrafter"/>
</dbReference>
<comment type="subunit">
    <text evidence="9">Interacts with 26S proteasomes. Interacts (via the HECT domain) with UBE2D1 and, less efficiently, with UBE2L3.</text>
</comment>
<evidence type="ECO:0000256" key="5">
    <source>
        <dbReference type="ARBA" id="ARBA00022679"/>
    </source>
</evidence>
<dbReference type="InterPro" id="IPR035983">
    <property type="entry name" value="Hect_E3_ubiquitin_ligase"/>
</dbReference>
<dbReference type="Pfam" id="PF00632">
    <property type="entry name" value="HECT"/>
    <property type="match status" value="1"/>
</dbReference>
<dbReference type="Gene3D" id="3.30.2410.10">
    <property type="entry name" value="Hect, E3 ligase catalytic domain"/>
    <property type="match status" value="1"/>
</dbReference>
<comment type="similarity">
    <text evidence="8">Belongs to the UBE3C family.</text>
</comment>
<evidence type="ECO:0000256" key="13">
    <source>
        <dbReference type="PROSITE-ProRule" id="PRU00104"/>
    </source>
</evidence>
<evidence type="ECO:0000256" key="3">
    <source>
        <dbReference type="ARBA" id="ARBA00012485"/>
    </source>
</evidence>
<evidence type="ECO:0000256" key="8">
    <source>
        <dbReference type="ARBA" id="ARBA00061050"/>
    </source>
</evidence>
<dbReference type="PANTHER" id="PTHR45700">
    <property type="entry name" value="UBIQUITIN-PROTEIN LIGASE E3C"/>
    <property type="match status" value="1"/>
</dbReference>
<name>A0A336MW41_CULSO</name>
<evidence type="ECO:0000259" key="14">
    <source>
        <dbReference type="PROSITE" id="PS50237"/>
    </source>
</evidence>
<feature type="active site" description="Glycyl thioester intermediate" evidence="13">
    <location>
        <position position="1047"/>
    </location>
</feature>
<dbReference type="SMART" id="SM00119">
    <property type="entry name" value="HECTc"/>
    <property type="match status" value="1"/>
</dbReference>
<dbReference type="GO" id="GO:0009966">
    <property type="term" value="P:regulation of signal transduction"/>
    <property type="evidence" value="ECO:0007669"/>
    <property type="project" value="UniProtKB-ARBA"/>
</dbReference>
<dbReference type="Gene3D" id="3.90.1750.10">
    <property type="entry name" value="Hect, E3 ligase catalytic domains"/>
    <property type="match status" value="1"/>
</dbReference>
<dbReference type="CDD" id="cd00078">
    <property type="entry name" value="HECTc"/>
    <property type="match status" value="1"/>
</dbReference>
<dbReference type="VEuPathDB" id="VectorBase:CSON008266"/>
<evidence type="ECO:0000256" key="1">
    <source>
        <dbReference type="ARBA" id="ARBA00000885"/>
    </source>
</evidence>
<evidence type="ECO:0000256" key="9">
    <source>
        <dbReference type="ARBA" id="ARBA00063372"/>
    </source>
</evidence>
<dbReference type="FunFam" id="3.90.1750.10:FF:000014">
    <property type="entry name" value="Putative Ubiquitin-protein ligase E3C"/>
    <property type="match status" value="1"/>
</dbReference>
<dbReference type="PROSITE" id="PS50237">
    <property type="entry name" value="HECT"/>
    <property type="match status" value="1"/>
</dbReference>
<keyword evidence="7" id="KW-0832">Ubl conjugation</keyword>
<gene>
    <name evidence="16" type="primary">CSON008266</name>
</gene>
<proteinExistence type="inferred from homology"/>
<keyword evidence="5" id="KW-0808">Transferase</keyword>
<accession>A0A336MW41</accession>
<dbReference type="OMA" id="EKHYYFI"/>
<evidence type="ECO:0000256" key="11">
    <source>
        <dbReference type="ARBA" id="ARBA00077269"/>
    </source>
</evidence>
<comment type="catalytic activity">
    <reaction evidence="1">
        <text>S-ubiquitinyl-[E2 ubiquitin-conjugating enzyme]-L-cysteine + [acceptor protein]-L-lysine = [E2 ubiquitin-conjugating enzyme]-L-cysteine + N(6)-ubiquitinyl-[acceptor protein]-L-lysine.</text>
        <dbReference type="EC" id="2.3.2.26"/>
    </reaction>
</comment>
<dbReference type="EMBL" id="UFQT01003124">
    <property type="protein sequence ID" value="SSX34612.1"/>
    <property type="molecule type" value="Genomic_DNA"/>
</dbReference>
<organism evidence="16">
    <name type="scientific">Culicoides sonorensis</name>
    <name type="common">Biting midge</name>
    <dbReference type="NCBI Taxonomy" id="179676"/>
    <lineage>
        <taxon>Eukaryota</taxon>
        <taxon>Metazoa</taxon>
        <taxon>Ecdysozoa</taxon>
        <taxon>Arthropoda</taxon>
        <taxon>Hexapoda</taxon>
        <taxon>Insecta</taxon>
        <taxon>Pterygota</taxon>
        <taxon>Neoptera</taxon>
        <taxon>Endopterygota</taxon>
        <taxon>Diptera</taxon>
        <taxon>Nematocera</taxon>
        <taxon>Chironomoidea</taxon>
        <taxon>Ceratopogonidae</taxon>
        <taxon>Ceratopogoninae</taxon>
        <taxon>Culicoides</taxon>
        <taxon>Monoculicoides</taxon>
    </lineage>
</organism>
<dbReference type="Gene3D" id="3.30.2160.10">
    <property type="entry name" value="Hect, E3 ligase catalytic domain"/>
    <property type="match status" value="1"/>
</dbReference>
<dbReference type="EC" id="2.3.2.26" evidence="3"/>
<evidence type="ECO:0000256" key="6">
    <source>
        <dbReference type="ARBA" id="ARBA00022786"/>
    </source>
</evidence>
<dbReference type="GO" id="GO:0000209">
    <property type="term" value="P:protein polyubiquitination"/>
    <property type="evidence" value="ECO:0007669"/>
    <property type="project" value="InterPro"/>
</dbReference>
<keyword evidence="6 13" id="KW-0833">Ubl conjugation pathway</keyword>
<evidence type="ECO:0000313" key="15">
    <source>
        <dbReference type="EMBL" id="SSX15237.1"/>
    </source>
</evidence>
<dbReference type="PROSITE" id="PS50096">
    <property type="entry name" value="IQ"/>
    <property type="match status" value="1"/>
</dbReference>
<dbReference type="FunFam" id="3.30.2160.10:FF:000002">
    <property type="entry name" value="Putative Ubiquitin-protein ligase E3C"/>
    <property type="match status" value="1"/>
</dbReference>
<dbReference type="InterPro" id="IPR044611">
    <property type="entry name" value="E3A/B/C-like"/>
</dbReference>
<evidence type="ECO:0000313" key="16">
    <source>
        <dbReference type="EMBL" id="SSX34612.1"/>
    </source>
</evidence>
<dbReference type="PANTHER" id="PTHR45700:SF2">
    <property type="entry name" value="UBIQUITIN-PROTEIN LIGASE E3C"/>
    <property type="match status" value="1"/>
</dbReference>